<evidence type="ECO:0000256" key="2">
    <source>
        <dbReference type="ARBA" id="ARBA00022692"/>
    </source>
</evidence>
<feature type="coiled-coil region" evidence="5">
    <location>
        <begin position="74"/>
        <end position="108"/>
    </location>
</feature>
<evidence type="ECO:0000313" key="9">
    <source>
        <dbReference type="Proteomes" id="UP000238392"/>
    </source>
</evidence>
<gene>
    <name evidence="8" type="ORF">CLV74_11591</name>
</gene>
<proteinExistence type="predicted"/>
<keyword evidence="4 6" id="KW-0472">Membrane</keyword>
<dbReference type="GO" id="GO:0005886">
    <property type="term" value="C:plasma membrane"/>
    <property type="evidence" value="ECO:0007669"/>
    <property type="project" value="InterPro"/>
</dbReference>
<organism evidence="8 9">
    <name type="scientific">Donghicola tyrosinivorans</name>
    <dbReference type="NCBI Taxonomy" id="1652492"/>
    <lineage>
        <taxon>Bacteria</taxon>
        <taxon>Pseudomonadati</taxon>
        <taxon>Pseudomonadota</taxon>
        <taxon>Alphaproteobacteria</taxon>
        <taxon>Rhodobacterales</taxon>
        <taxon>Roseobacteraceae</taxon>
        <taxon>Donghicola</taxon>
    </lineage>
</organism>
<evidence type="ECO:0000256" key="3">
    <source>
        <dbReference type="ARBA" id="ARBA00022989"/>
    </source>
</evidence>
<evidence type="ECO:0000256" key="4">
    <source>
        <dbReference type="ARBA" id="ARBA00023136"/>
    </source>
</evidence>
<dbReference type="Pfam" id="PF06305">
    <property type="entry name" value="LapA_dom"/>
    <property type="match status" value="1"/>
</dbReference>
<sequence>MIRYIRYAFLAVIALCLVAIAAANRDVISLSLFPQVVEDLVGWNASIQLPLFIVVFGGIVAGLLIGFVWEWLREAKHRAEASRQKRAARELSREVEKLKGEKHQGKDEVLALLDNA</sequence>
<feature type="domain" description="Lipopolysaccharide assembly protein A" evidence="7">
    <location>
        <begin position="44"/>
        <end position="96"/>
    </location>
</feature>
<keyword evidence="9" id="KW-1185">Reference proteome</keyword>
<evidence type="ECO:0000256" key="1">
    <source>
        <dbReference type="ARBA" id="ARBA00022475"/>
    </source>
</evidence>
<evidence type="ECO:0000313" key="8">
    <source>
        <dbReference type="EMBL" id="PRY85637.1"/>
    </source>
</evidence>
<keyword evidence="5" id="KW-0175">Coiled coil</keyword>
<feature type="transmembrane region" description="Helical" evidence="6">
    <location>
        <begin position="47"/>
        <end position="69"/>
    </location>
</feature>
<dbReference type="Proteomes" id="UP000238392">
    <property type="component" value="Unassembled WGS sequence"/>
</dbReference>
<evidence type="ECO:0000256" key="6">
    <source>
        <dbReference type="SAM" id="Phobius"/>
    </source>
</evidence>
<accession>A0A2T0WG00</accession>
<protein>
    <submittedName>
        <fullName evidence="8">Uncharacterized protein DUF1049</fullName>
    </submittedName>
</protein>
<comment type="caution">
    <text evidence="8">The sequence shown here is derived from an EMBL/GenBank/DDBJ whole genome shotgun (WGS) entry which is preliminary data.</text>
</comment>
<dbReference type="AlphaFoldDB" id="A0A2T0WG00"/>
<name>A0A2T0WG00_9RHOB</name>
<keyword evidence="2 6" id="KW-0812">Transmembrane</keyword>
<evidence type="ECO:0000256" key="5">
    <source>
        <dbReference type="SAM" id="Coils"/>
    </source>
</evidence>
<keyword evidence="3 6" id="KW-1133">Transmembrane helix</keyword>
<reference evidence="8 9" key="1">
    <citation type="submission" date="2018-03" db="EMBL/GenBank/DDBJ databases">
        <title>Genomic Encyclopedia of Archaeal and Bacterial Type Strains, Phase II (KMG-II): from individual species to whole genera.</title>
        <authorList>
            <person name="Goeker M."/>
        </authorList>
    </citation>
    <scope>NUCLEOTIDE SEQUENCE [LARGE SCALE GENOMIC DNA]</scope>
    <source>
        <strain evidence="8 9">DSM 100212</strain>
    </source>
</reference>
<dbReference type="EMBL" id="PVTQ01000015">
    <property type="protein sequence ID" value="PRY85637.1"/>
    <property type="molecule type" value="Genomic_DNA"/>
</dbReference>
<evidence type="ECO:0000259" key="7">
    <source>
        <dbReference type="Pfam" id="PF06305"/>
    </source>
</evidence>
<keyword evidence="1" id="KW-1003">Cell membrane</keyword>
<dbReference type="InterPro" id="IPR010445">
    <property type="entry name" value="LapA_dom"/>
</dbReference>